<dbReference type="PANTHER" id="PTHR11933:SF6">
    <property type="entry name" value="THIL AANH DOMAIN-CONTAINING PROTEIN"/>
    <property type="match status" value="1"/>
</dbReference>
<protein>
    <submittedName>
        <fullName evidence="5">Possible RNA methyltransferase aq_898</fullName>
    </submittedName>
</protein>
<dbReference type="GO" id="GO:0005524">
    <property type="term" value="F:ATP binding"/>
    <property type="evidence" value="ECO:0007669"/>
    <property type="project" value="UniProtKB-KW"/>
</dbReference>
<keyword evidence="2" id="KW-0067">ATP-binding</keyword>
<dbReference type="GO" id="GO:0032259">
    <property type="term" value="P:methylation"/>
    <property type="evidence" value="ECO:0007669"/>
    <property type="project" value="UniProtKB-KW"/>
</dbReference>
<feature type="domain" description="Thil AANH" evidence="3">
    <location>
        <begin position="4"/>
        <end position="148"/>
    </location>
</feature>
<sequence>MTVKTISLLSGGLDSVLATRIMQKLGFHVVVLNFTSPFCTCTKKSSGCKNEAKRLADELGMKARVEFLGEEYIDIVRSPKFGYGKNMNPCVDCRIMIFKRAKEVMEEEEAAFIFTGEVVGQRNKSQKIEQMNIIDRESGLTGMVVRPLSAKLLPPTIAETKGLIDREKMLDIQGRSRKEQIRIARDDYGMTENLCSSGGCLLTDPHFSGKMRDLVTNDLSAGVKDARLLRTGRHFRLSRELKLIVGRNEQENEQLERLAAPDDFIFYPKDIPGPMALAKGRLSREAMEIIGGITARYCDTLNGDPVKIEYRQKGNGGAFNLLAYPTMHETIEEMRV</sequence>
<dbReference type="PANTHER" id="PTHR11933">
    <property type="entry name" value="TRNA 5-METHYLAMINOMETHYL-2-THIOURIDYLATE -METHYLTRANSFERASE"/>
    <property type="match status" value="1"/>
</dbReference>
<gene>
    <name evidence="5" type="ORF">MNBD_NITROSPINAE02-1602</name>
</gene>
<reference evidence="5" key="1">
    <citation type="submission" date="2018-06" db="EMBL/GenBank/DDBJ databases">
        <authorList>
            <person name="Zhirakovskaya E."/>
        </authorList>
    </citation>
    <scope>NUCLEOTIDE SEQUENCE</scope>
</reference>
<evidence type="ECO:0000256" key="2">
    <source>
        <dbReference type="ARBA" id="ARBA00022840"/>
    </source>
</evidence>
<dbReference type="Pfam" id="PF18297">
    <property type="entry name" value="NFACT-R_2"/>
    <property type="match status" value="1"/>
</dbReference>
<evidence type="ECO:0000313" key="5">
    <source>
        <dbReference type="EMBL" id="VAX17229.1"/>
    </source>
</evidence>
<name>A0A3B1BGJ4_9ZZZZ</name>
<proteinExistence type="predicted"/>
<dbReference type="Pfam" id="PF02568">
    <property type="entry name" value="ThiI"/>
    <property type="match status" value="1"/>
</dbReference>
<dbReference type="InterPro" id="IPR059101">
    <property type="entry name" value="NFACT-R_2"/>
</dbReference>
<evidence type="ECO:0000259" key="4">
    <source>
        <dbReference type="Pfam" id="PF18297"/>
    </source>
</evidence>
<accession>A0A3B1BGJ4</accession>
<dbReference type="AlphaFoldDB" id="A0A3B1BGJ4"/>
<dbReference type="GO" id="GO:0004810">
    <property type="term" value="F:CCA tRNA nucleotidyltransferase activity"/>
    <property type="evidence" value="ECO:0007669"/>
    <property type="project" value="InterPro"/>
</dbReference>
<keyword evidence="5" id="KW-0808">Transferase</keyword>
<dbReference type="Gene3D" id="3.40.50.620">
    <property type="entry name" value="HUPs"/>
    <property type="match status" value="1"/>
</dbReference>
<evidence type="ECO:0000259" key="3">
    <source>
        <dbReference type="Pfam" id="PF02568"/>
    </source>
</evidence>
<dbReference type="SUPFAM" id="SSF52402">
    <property type="entry name" value="Adenine nucleotide alpha hydrolases-like"/>
    <property type="match status" value="1"/>
</dbReference>
<dbReference type="InterPro" id="IPR014729">
    <property type="entry name" value="Rossmann-like_a/b/a_fold"/>
</dbReference>
<feature type="domain" description="NFACT protein RNA binding" evidence="4">
    <location>
        <begin position="232"/>
        <end position="332"/>
    </location>
</feature>
<keyword evidence="1" id="KW-0547">Nucleotide-binding</keyword>
<keyword evidence="5" id="KW-0489">Methyltransferase</keyword>
<evidence type="ECO:0000256" key="1">
    <source>
        <dbReference type="ARBA" id="ARBA00022741"/>
    </source>
</evidence>
<dbReference type="InterPro" id="IPR020536">
    <property type="entry name" value="ThiI_AANH"/>
</dbReference>
<dbReference type="EMBL" id="UOGE01000020">
    <property type="protein sequence ID" value="VAX17229.1"/>
    <property type="molecule type" value="Genomic_DNA"/>
</dbReference>
<dbReference type="GO" id="GO:0008168">
    <property type="term" value="F:methyltransferase activity"/>
    <property type="evidence" value="ECO:0007669"/>
    <property type="project" value="UniProtKB-KW"/>
</dbReference>
<organism evidence="5">
    <name type="scientific">hydrothermal vent metagenome</name>
    <dbReference type="NCBI Taxonomy" id="652676"/>
    <lineage>
        <taxon>unclassified sequences</taxon>
        <taxon>metagenomes</taxon>
        <taxon>ecological metagenomes</taxon>
    </lineage>
</organism>